<dbReference type="Pfam" id="PF13480">
    <property type="entry name" value="Acetyltransf_6"/>
    <property type="match status" value="1"/>
</dbReference>
<proteinExistence type="predicted"/>
<dbReference type="InterPro" id="IPR038740">
    <property type="entry name" value="BioF2-like_GNAT_dom"/>
</dbReference>
<dbReference type="EMBL" id="LAZR01000078">
    <property type="protein sequence ID" value="KKN94417.1"/>
    <property type="molecule type" value="Genomic_DNA"/>
</dbReference>
<organism evidence="2">
    <name type="scientific">marine sediment metagenome</name>
    <dbReference type="NCBI Taxonomy" id="412755"/>
    <lineage>
        <taxon>unclassified sequences</taxon>
        <taxon>metagenomes</taxon>
        <taxon>ecological metagenomes</taxon>
    </lineage>
</organism>
<dbReference type="InterPro" id="IPR016181">
    <property type="entry name" value="Acyl_CoA_acyltransferase"/>
</dbReference>
<reference evidence="2" key="1">
    <citation type="journal article" date="2015" name="Nature">
        <title>Complex archaea that bridge the gap between prokaryotes and eukaryotes.</title>
        <authorList>
            <person name="Spang A."/>
            <person name="Saw J.H."/>
            <person name="Jorgensen S.L."/>
            <person name="Zaremba-Niedzwiedzka K."/>
            <person name="Martijn J."/>
            <person name="Lind A.E."/>
            <person name="van Eijk R."/>
            <person name="Schleper C."/>
            <person name="Guy L."/>
            <person name="Ettema T.J."/>
        </authorList>
    </citation>
    <scope>NUCLEOTIDE SEQUENCE</scope>
</reference>
<dbReference type="SUPFAM" id="SSF55729">
    <property type="entry name" value="Acyl-CoA N-acyltransferases (Nat)"/>
    <property type="match status" value="1"/>
</dbReference>
<dbReference type="AlphaFoldDB" id="A0A0F9V411"/>
<accession>A0A0F9V411</accession>
<evidence type="ECO:0000259" key="1">
    <source>
        <dbReference type="Pfam" id="PF13480"/>
    </source>
</evidence>
<feature type="domain" description="BioF2-like acetyltransferase" evidence="1">
    <location>
        <begin position="224"/>
        <end position="353"/>
    </location>
</feature>
<name>A0A0F9V411_9ZZZZ</name>
<evidence type="ECO:0000313" key="2">
    <source>
        <dbReference type="EMBL" id="KKN94417.1"/>
    </source>
</evidence>
<sequence length="427" mass="46655">MAAKPLVDELFVPPLAAPEIALAGGAELVHEPERDVTVSRGDTVRHFSIYAPMAAFGLVEELSHLSRRAIEPNVFFDPQFLVPAMPRLDERKVRLMVVRDEAGSRSRLRLLMPFSLERAAAVGGPATIRAWTHPFGPLGTLPVDGDDPADTLASFLETIARPEFALPDVLVLPDVRIDGAMATTLLAVAKERGLPATCVNRITRAALLKDAGGVPHTLSALSGRRRRELARQRRRLEATGPVSFDVARAKEDVQLALEDFFVLEASGWKGRQRSALITDRYRAAFAREAVNALAADGRVRVFTLKVGARTVASLVAFVDRGEAYAWKSAYDEAFAAASPGQQVVAEATLALLADPAVKRADSCAMPDHFVMNRFWSDRIEIATIVLGLNPNSARRVEAAAKGLSSMRRSRNFARLMRERLRAMLSFS</sequence>
<comment type="caution">
    <text evidence="2">The sequence shown here is derived from an EMBL/GenBank/DDBJ whole genome shotgun (WGS) entry which is preliminary data.</text>
</comment>
<protein>
    <recommendedName>
        <fullName evidence="1">BioF2-like acetyltransferase domain-containing protein</fullName>
    </recommendedName>
</protein>
<gene>
    <name evidence="2" type="ORF">LCGC14_0187640</name>
</gene>